<keyword evidence="2" id="KW-1185">Reference proteome</keyword>
<name>A0A098LAM1_9BACT</name>
<evidence type="ECO:0008006" key="3">
    <source>
        <dbReference type="Google" id="ProtNLM"/>
    </source>
</evidence>
<accession>A0A098LAM1</accession>
<dbReference type="EMBL" id="BBLT01000002">
    <property type="protein sequence ID" value="GAL84006.1"/>
    <property type="molecule type" value="Genomic_DNA"/>
</dbReference>
<dbReference type="OrthoDB" id="982085at2"/>
<comment type="caution">
    <text evidence="1">The sequence shown here is derived from an EMBL/GenBank/DDBJ whole genome shotgun (WGS) entry which is preliminary data.</text>
</comment>
<dbReference type="Proteomes" id="UP000030185">
    <property type="component" value="Unassembled WGS sequence"/>
</dbReference>
<sequence length="143" mass="15225">MIDQILKIAKDNLGPVLQQKEQLNSQQIDKTMEVAGESFNGGLKSMASSGNVNQLLNLFNGKSDPEGKQNFSNSIMKKFVPSLASKLGIDEAKAQSIGNSVVPFLLDKFSTEGGQAKDSGDLLKKFGIGGVGSITEKIGGFFK</sequence>
<proteinExistence type="predicted"/>
<protein>
    <recommendedName>
        <fullName evidence="3">DUF937 domain-containing protein</fullName>
    </recommendedName>
</protein>
<gene>
    <name evidence="1" type="ORF">MYP_1234</name>
</gene>
<reference evidence="1 2" key="1">
    <citation type="submission" date="2014-09" db="EMBL/GenBank/DDBJ databases">
        <title>Sporocytophaga myxococcoides PG-01 genome sequencing.</title>
        <authorList>
            <person name="Liu L."/>
            <person name="Gao P.J."/>
            <person name="Chen G.J."/>
            <person name="Wang L.S."/>
        </authorList>
    </citation>
    <scope>NUCLEOTIDE SEQUENCE [LARGE SCALE GENOMIC DNA]</scope>
    <source>
        <strain evidence="1 2">PG-01</strain>
    </source>
</reference>
<dbReference type="RefSeq" id="WP_052429976.1">
    <property type="nucleotide sequence ID" value="NZ_BBLT01000002.1"/>
</dbReference>
<dbReference type="AlphaFoldDB" id="A0A098LAM1"/>
<organism evidence="1 2">
    <name type="scientific">Sporocytophaga myxococcoides</name>
    <dbReference type="NCBI Taxonomy" id="153721"/>
    <lineage>
        <taxon>Bacteria</taxon>
        <taxon>Pseudomonadati</taxon>
        <taxon>Bacteroidota</taxon>
        <taxon>Cytophagia</taxon>
        <taxon>Cytophagales</taxon>
        <taxon>Cytophagaceae</taxon>
        <taxon>Sporocytophaga</taxon>
    </lineage>
</organism>
<evidence type="ECO:0000313" key="2">
    <source>
        <dbReference type="Proteomes" id="UP000030185"/>
    </source>
</evidence>
<evidence type="ECO:0000313" key="1">
    <source>
        <dbReference type="EMBL" id="GAL84006.1"/>
    </source>
</evidence>